<dbReference type="InterPro" id="IPR024688">
    <property type="entry name" value="Mac_dom"/>
</dbReference>
<gene>
    <name evidence="6" type="ORF">IAB07_02180</name>
</gene>
<dbReference type="PANTHER" id="PTHR23416:SF23">
    <property type="entry name" value="ACETYLTRANSFERASE C18B11.09C-RELATED"/>
    <property type="match status" value="1"/>
</dbReference>
<dbReference type="Proteomes" id="UP000824145">
    <property type="component" value="Unassembled WGS sequence"/>
</dbReference>
<dbReference type="Gene3D" id="2.160.10.10">
    <property type="entry name" value="Hexapeptide repeat proteins"/>
    <property type="match status" value="1"/>
</dbReference>
<reference evidence="6" key="2">
    <citation type="journal article" date="2021" name="PeerJ">
        <title>Extensive microbial diversity within the chicken gut microbiome revealed by metagenomics and culture.</title>
        <authorList>
            <person name="Gilroy R."/>
            <person name="Ravi A."/>
            <person name="Getino M."/>
            <person name="Pursley I."/>
            <person name="Horton D.L."/>
            <person name="Alikhan N.F."/>
            <person name="Baker D."/>
            <person name="Gharbi K."/>
            <person name="Hall N."/>
            <person name="Watson M."/>
            <person name="Adriaenssens E.M."/>
            <person name="Foster-Nyarko E."/>
            <person name="Jarju S."/>
            <person name="Secka A."/>
            <person name="Antonio M."/>
            <person name="Oren A."/>
            <person name="Chaudhuri R.R."/>
            <person name="La Ragione R."/>
            <person name="Hildebrand F."/>
            <person name="Pallen M.J."/>
        </authorList>
    </citation>
    <scope>NUCLEOTIDE SEQUENCE</scope>
    <source>
        <strain evidence="6">9366</strain>
    </source>
</reference>
<reference evidence="6" key="1">
    <citation type="submission" date="2020-10" db="EMBL/GenBank/DDBJ databases">
        <authorList>
            <person name="Gilroy R."/>
        </authorList>
    </citation>
    <scope>NUCLEOTIDE SEQUENCE</scope>
    <source>
        <strain evidence="6">9366</strain>
    </source>
</reference>
<dbReference type="EMBL" id="DVNJ01000010">
    <property type="protein sequence ID" value="HIU62560.1"/>
    <property type="molecule type" value="Genomic_DNA"/>
</dbReference>
<evidence type="ECO:0000256" key="1">
    <source>
        <dbReference type="ARBA" id="ARBA00007274"/>
    </source>
</evidence>
<comment type="similarity">
    <text evidence="1">Belongs to the transferase hexapeptide repeat family.</text>
</comment>
<keyword evidence="2" id="KW-0808">Transferase</keyword>
<evidence type="ECO:0000256" key="2">
    <source>
        <dbReference type="ARBA" id="ARBA00022679"/>
    </source>
</evidence>
<dbReference type="GO" id="GO:0008374">
    <property type="term" value="F:O-acyltransferase activity"/>
    <property type="evidence" value="ECO:0007669"/>
    <property type="project" value="TreeGrafter"/>
</dbReference>
<keyword evidence="4" id="KW-0012">Acyltransferase</keyword>
<dbReference type="CDD" id="cd03357">
    <property type="entry name" value="LbH_MAT_GAT"/>
    <property type="match status" value="1"/>
</dbReference>
<protein>
    <submittedName>
        <fullName evidence="6">Sugar O-acetyltransferase</fullName>
    </submittedName>
</protein>
<dbReference type="PROSITE" id="PS00101">
    <property type="entry name" value="HEXAPEP_TRANSFERASES"/>
    <property type="match status" value="1"/>
</dbReference>
<dbReference type="SMART" id="SM01266">
    <property type="entry name" value="Mac"/>
    <property type="match status" value="1"/>
</dbReference>
<keyword evidence="3" id="KW-0677">Repeat</keyword>
<evidence type="ECO:0000256" key="3">
    <source>
        <dbReference type="ARBA" id="ARBA00022737"/>
    </source>
</evidence>
<dbReference type="SUPFAM" id="SSF51161">
    <property type="entry name" value="Trimeric LpxA-like enzymes"/>
    <property type="match status" value="1"/>
</dbReference>
<comment type="caution">
    <text evidence="6">The sequence shown here is derived from an EMBL/GenBank/DDBJ whole genome shotgun (WGS) entry which is preliminary data.</text>
</comment>
<dbReference type="PANTHER" id="PTHR23416">
    <property type="entry name" value="SIALIC ACID SYNTHASE-RELATED"/>
    <property type="match status" value="1"/>
</dbReference>
<accession>A0A9D1ML91</accession>
<dbReference type="InterPro" id="IPR018357">
    <property type="entry name" value="Hexapep_transf_CS"/>
</dbReference>
<dbReference type="Pfam" id="PF12464">
    <property type="entry name" value="Mac"/>
    <property type="match status" value="1"/>
</dbReference>
<dbReference type="InterPro" id="IPR051159">
    <property type="entry name" value="Hexapeptide_acetyltransf"/>
</dbReference>
<proteinExistence type="inferred from homology"/>
<evidence type="ECO:0000313" key="7">
    <source>
        <dbReference type="Proteomes" id="UP000824145"/>
    </source>
</evidence>
<evidence type="ECO:0000256" key="4">
    <source>
        <dbReference type="ARBA" id="ARBA00023315"/>
    </source>
</evidence>
<dbReference type="Pfam" id="PF00132">
    <property type="entry name" value="Hexapep"/>
    <property type="match status" value="1"/>
</dbReference>
<name>A0A9D1ML91_9FIRM</name>
<organism evidence="6 7">
    <name type="scientific">Candidatus Caccalectryoclostridium excrementigallinarum</name>
    <dbReference type="NCBI Taxonomy" id="2840710"/>
    <lineage>
        <taxon>Bacteria</taxon>
        <taxon>Bacillati</taxon>
        <taxon>Bacillota</taxon>
        <taxon>Clostridia</taxon>
        <taxon>Christensenellales</taxon>
        <taxon>Christensenellaceae</taxon>
        <taxon>Christensenellaceae incertae sedis</taxon>
        <taxon>Candidatus Caccalectryoclostridium</taxon>
    </lineage>
</organism>
<dbReference type="FunFam" id="2.160.10.10:FF:000025">
    <property type="entry name" value="Hexapeptide-repeat containing-acetyltransferase"/>
    <property type="match status" value="1"/>
</dbReference>
<feature type="domain" description="Maltose/galactoside acetyltransferase" evidence="5">
    <location>
        <begin position="4"/>
        <end position="58"/>
    </location>
</feature>
<dbReference type="InterPro" id="IPR011004">
    <property type="entry name" value="Trimer_LpxA-like_sf"/>
</dbReference>
<dbReference type="GO" id="GO:0016407">
    <property type="term" value="F:acetyltransferase activity"/>
    <property type="evidence" value="ECO:0007669"/>
    <property type="project" value="InterPro"/>
</dbReference>
<evidence type="ECO:0000313" key="6">
    <source>
        <dbReference type="EMBL" id="HIU62560.1"/>
    </source>
</evidence>
<sequence length="200" mass="21928">MTEREKMLSGQLYDPTDEELVALRMKVRRLCERYNASSCEEQKLRSELLREILGKCGEDAYMEPDIRFDYGCNTFTGKNFFANFNCVILDVAAVHIGDDVMFGPNVTIATPLHPLLARERKIRTREDGSKFDLEYAKPIVIEDGAWLASGVTVTGGVTIGAGAVIGAGSVVTRDIPPGVVAAGVPCKVLRPLSEEDAMEK</sequence>
<dbReference type="InterPro" id="IPR001451">
    <property type="entry name" value="Hexapep"/>
</dbReference>
<dbReference type="AlphaFoldDB" id="A0A9D1ML91"/>
<evidence type="ECO:0000259" key="5">
    <source>
        <dbReference type="SMART" id="SM01266"/>
    </source>
</evidence>